<proteinExistence type="predicted"/>
<gene>
    <name evidence="1" type="ORF">EV212_102235</name>
</gene>
<sequence>MSVNKNEVLVQLRQRENVYVMYSKCTRMPFVLCDSETYDDEVFIFFDEADGAQESEQFNESGNPVQMVKIEKKNFLPFYSGLYPMGVNCLVVNKGTDSEIAIQLEELVRRPENQKLPEGTVRIENREFHLTALYFMQELRRKPHNQLTEMLKELQEELLAHYSEGTFILAVREDKGIAIMKQKDGKTLLPIFTDVQEFQKFQMMNQNSKFGTAMVKPEKILGFLPKDAAGVLVNPIGVNLPLKIGRPVQA</sequence>
<accession>A0A4R2LFK3</accession>
<dbReference type="RefSeq" id="WP_132088911.1">
    <property type="nucleotide sequence ID" value="NZ_JANKAQ010000001.1"/>
</dbReference>
<dbReference type="AlphaFoldDB" id="A0A4R2LFK3"/>
<name>A0A4R2LFK3_9FIRM</name>
<dbReference type="Proteomes" id="UP000295711">
    <property type="component" value="Unassembled WGS sequence"/>
</dbReference>
<reference evidence="1 2" key="1">
    <citation type="submission" date="2019-03" db="EMBL/GenBank/DDBJ databases">
        <title>Genomic Encyclopedia of Type Strains, Phase IV (KMG-IV): sequencing the most valuable type-strain genomes for metagenomic binning, comparative biology and taxonomic classification.</title>
        <authorList>
            <person name="Goeker M."/>
        </authorList>
    </citation>
    <scope>NUCLEOTIDE SEQUENCE [LARGE SCALE GENOMIC DNA]</scope>
    <source>
        <strain evidence="1 2">DSM 28559</strain>
    </source>
</reference>
<dbReference type="OrthoDB" id="1763382at2"/>
<evidence type="ECO:0000313" key="2">
    <source>
        <dbReference type="Proteomes" id="UP000295711"/>
    </source>
</evidence>
<organism evidence="1 2">
    <name type="scientific">Frisingicoccus caecimuris</name>
    <dbReference type="NCBI Taxonomy" id="1796636"/>
    <lineage>
        <taxon>Bacteria</taxon>
        <taxon>Bacillati</taxon>
        <taxon>Bacillota</taxon>
        <taxon>Clostridia</taxon>
        <taxon>Lachnospirales</taxon>
        <taxon>Lachnospiraceae</taxon>
        <taxon>Frisingicoccus</taxon>
    </lineage>
</organism>
<dbReference type="EMBL" id="SLXA01000002">
    <property type="protein sequence ID" value="TCO85918.1"/>
    <property type="molecule type" value="Genomic_DNA"/>
</dbReference>
<comment type="caution">
    <text evidence="1">The sequence shown here is derived from an EMBL/GenBank/DDBJ whole genome shotgun (WGS) entry which is preliminary data.</text>
</comment>
<keyword evidence="2" id="KW-1185">Reference proteome</keyword>
<protein>
    <submittedName>
        <fullName evidence="1">Type III secretion system (T3SS) SseB-like protein</fullName>
    </submittedName>
</protein>
<evidence type="ECO:0000313" key="1">
    <source>
        <dbReference type="EMBL" id="TCO85918.1"/>
    </source>
</evidence>